<feature type="compositionally biased region" description="Basic and acidic residues" evidence="5">
    <location>
        <begin position="375"/>
        <end position="384"/>
    </location>
</feature>
<evidence type="ECO:0000256" key="3">
    <source>
        <dbReference type="ARBA" id="ARBA00022989"/>
    </source>
</evidence>
<evidence type="ECO:0008006" key="9">
    <source>
        <dbReference type="Google" id="ProtNLM"/>
    </source>
</evidence>
<feature type="compositionally biased region" description="Basic and acidic residues" evidence="5">
    <location>
        <begin position="551"/>
        <end position="569"/>
    </location>
</feature>
<dbReference type="SMART" id="SM01417">
    <property type="entry name" value="Solute_trans_a"/>
    <property type="match status" value="1"/>
</dbReference>
<feature type="compositionally biased region" description="Basic residues" evidence="5">
    <location>
        <begin position="478"/>
        <end position="487"/>
    </location>
</feature>
<keyword evidence="4 6" id="KW-0472">Membrane</keyword>
<feature type="compositionally biased region" description="Basic and acidic residues" evidence="5">
    <location>
        <begin position="902"/>
        <end position="915"/>
    </location>
</feature>
<feature type="transmembrane region" description="Helical" evidence="6">
    <location>
        <begin position="252"/>
        <end position="272"/>
    </location>
</feature>
<dbReference type="GO" id="GO:0016020">
    <property type="term" value="C:membrane"/>
    <property type="evidence" value="ECO:0007669"/>
    <property type="project" value="UniProtKB-SubCell"/>
</dbReference>
<feature type="transmembrane region" description="Helical" evidence="6">
    <location>
        <begin position="178"/>
        <end position="198"/>
    </location>
</feature>
<accession>A0A9P8AC58</accession>
<gene>
    <name evidence="7" type="ORF">KVV02_006492</name>
</gene>
<feature type="region of interest" description="Disordered" evidence="5">
    <location>
        <begin position="1166"/>
        <end position="1187"/>
    </location>
</feature>
<feature type="compositionally biased region" description="Basic and acidic residues" evidence="5">
    <location>
        <begin position="521"/>
        <end position="541"/>
    </location>
</feature>
<comment type="subcellular location">
    <subcellularLocation>
        <location evidence="1">Membrane</location>
        <topology evidence="1">Multi-pass membrane protein</topology>
    </subcellularLocation>
</comment>
<feature type="transmembrane region" description="Helical" evidence="6">
    <location>
        <begin position="81"/>
        <end position="101"/>
    </location>
</feature>
<evidence type="ECO:0000256" key="1">
    <source>
        <dbReference type="ARBA" id="ARBA00004141"/>
    </source>
</evidence>
<evidence type="ECO:0000256" key="4">
    <source>
        <dbReference type="ARBA" id="ARBA00023136"/>
    </source>
</evidence>
<evidence type="ECO:0000313" key="8">
    <source>
        <dbReference type="Proteomes" id="UP000717515"/>
    </source>
</evidence>
<keyword evidence="3 6" id="KW-1133">Transmembrane helix</keyword>
<feature type="compositionally biased region" description="Basic and acidic residues" evidence="5">
    <location>
        <begin position="633"/>
        <end position="647"/>
    </location>
</feature>
<comment type="caution">
    <text evidence="7">The sequence shown here is derived from an EMBL/GenBank/DDBJ whole genome shotgun (WGS) entry which is preliminary data.</text>
</comment>
<feature type="region of interest" description="Disordered" evidence="5">
    <location>
        <begin position="1348"/>
        <end position="1451"/>
    </location>
</feature>
<organism evidence="7 8">
    <name type="scientific">Mortierella alpina</name>
    <name type="common">Oleaginous fungus</name>
    <name type="synonym">Mortierella renispora</name>
    <dbReference type="NCBI Taxonomy" id="64518"/>
    <lineage>
        <taxon>Eukaryota</taxon>
        <taxon>Fungi</taxon>
        <taxon>Fungi incertae sedis</taxon>
        <taxon>Mucoromycota</taxon>
        <taxon>Mortierellomycotina</taxon>
        <taxon>Mortierellomycetes</taxon>
        <taxon>Mortierellales</taxon>
        <taxon>Mortierellaceae</taxon>
        <taxon>Mortierella</taxon>
    </lineage>
</organism>
<feature type="compositionally biased region" description="Basic residues" evidence="5">
    <location>
        <begin position="704"/>
        <end position="713"/>
    </location>
</feature>
<feature type="region of interest" description="Disordered" evidence="5">
    <location>
        <begin position="702"/>
        <end position="724"/>
    </location>
</feature>
<feature type="region of interest" description="Disordered" evidence="5">
    <location>
        <begin position="458"/>
        <end position="647"/>
    </location>
</feature>
<feature type="compositionally biased region" description="Polar residues" evidence="5">
    <location>
        <begin position="962"/>
        <end position="974"/>
    </location>
</feature>
<proteinExistence type="predicted"/>
<dbReference type="PANTHER" id="PTHR23423">
    <property type="entry name" value="ORGANIC SOLUTE TRANSPORTER-RELATED"/>
    <property type="match status" value="1"/>
</dbReference>
<feature type="compositionally biased region" description="Basic and acidic residues" evidence="5">
    <location>
        <begin position="1379"/>
        <end position="1391"/>
    </location>
</feature>
<dbReference type="Proteomes" id="UP000717515">
    <property type="component" value="Unassembled WGS sequence"/>
</dbReference>
<evidence type="ECO:0000313" key="7">
    <source>
        <dbReference type="EMBL" id="KAG9327015.1"/>
    </source>
</evidence>
<feature type="compositionally biased region" description="Low complexity" evidence="5">
    <location>
        <begin position="1175"/>
        <end position="1187"/>
    </location>
</feature>
<feature type="region of interest" description="Disordered" evidence="5">
    <location>
        <begin position="1285"/>
        <end position="1329"/>
    </location>
</feature>
<name>A0A9P8AC58_MORAP</name>
<feature type="compositionally biased region" description="Polar residues" evidence="5">
    <location>
        <begin position="885"/>
        <end position="896"/>
    </location>
</feature>
<feature type="compositionally biased region" description="Basic and acidic residues" evidence="5">
    <location>
        <begin position="498"/>
        <end position="514"/>
    </location>
</feature>
<protein>
    <recommendedName>
        <fullName evidence="9">DUF300-domain-containing protein</fullName>
    </recommendedName>
</protein>
<feature type="compositionally biased region" description="Basic and acidic residues" evidence="5">
    <location>
        <begin position="853"/>
        <end position="868"/>
    </location>
</feature>
<feature type="transmembrane region" description="Helical" evidence="6">
    <location>
        <begin position="113"/>
        <end position="131"/>
    </location>
</feature>
<keyword evidence="2 6" id="KW-0812">Transmembrane</keyword>
<feature type="compositionally biased region" description="Basic and acidic residues" evidence="5">
    <location>
        <begin position="1051"/>
        <end position="1065"/>
    </location>
</feature>
<evidence type="ECO:0000256" key="6">
    <source>
        <dbReference type="SAM" id="Phobius"/>
    </source>
</evidence>
<feature type="compositionally biased region" description="Polar residues" evidence="5">
    <location>
        <begin position="843"/>
        <end position="852"/>
    </location>
</feature>
<feature type="region of interest" description="Disordered" evidence="5">
    <location>
        <begin position="1010"/>
        <end position="1095"/>
    </location>
</feature>
<reference evidence="7" key="1">
    <citation type="submission" date="2021-07" db="EMBL/GenBank/DDBJ databases">
        <title>Draft genome of Mortierella alpina, strain LL118, isolated from an aspen leaf litter sample.</title>
        <authorList>
            <person name="Yang S."/>
            <person name="Vinatzer B.A."/>
        </authorList>
    </citation>
    <scope>NUCLEOTIDE SEQUENCE</scope>
    <source>
        <strain evidence="7">LL118</strain>
    </source>
</reference>
<feature type="region of interest" description="Disordered" evidence="5">
    <location>
        <begin position="843"/>
        <end position="915"/>
    </location>
</feature>
<sequence>RGALGCMSDHNTTLLAPNGCPLETHPEDPTHLFSANGLNLDLPRIGWIAAGVFTLISTIISLVLIYRHLQYYTKPNQQRYIVRMLLMVPIYSITSWFSFVYVREAVYYETIRVLYEAFVIASFLILMLQYLGESREDQKRALKRHKKTERWLFPMCCLKYNPSRPHFLQYMKWGILQYVPLNVIGTLLTVVLQAYGYYCESSWNPKFGHVWIMVVNFTSVTLATYFLIMFYLTIRVDLKDYSPFYKFMAVKLVVFFSFWQSVVIEGLVWFGLIKATTYWSTNDISVGINALLIDFEMVFFAFMHVKAFSYEPYVPKIRNPDLPPLEETLDEDDPDKDDKDDNSNNNNNHGSMASIDSALPAPGDGTGRAQPSRKSSRDDQEQTSKSKGKKDKKEKKDEGPPEMVLDRSQKTPLWKGLLDSFNPLDTLRELGYGFKYLYRWARGIPVDKDSRRLLDLERAFGRQRPEVPYVPPKESKKDKKKRKTKKKRGDDSEDDESTSGREEDGSDNESRKGDDDDDDDALPKRPDPDRLNRRRDGDLEKGYASGTESAYADRDHLGGGAESKRRADAAYDVGYGYAPDTGASPRGTVRSIGVGVGGSRGVARKPVKPVVDTIDPSTAGRLGINAKSKSRMKKESIEYLGKEDAARTERATLPDIQPDPVTRKIALSGLYANLPIVTTKPDHQMASPSSFSSLDIPVPMPYHQQHRKSHSPHPRNWERERERERDREYHIDMEMEPVRFEHRDRELERAAMAPEPYVLPAPVIPRSTRPELTATPVRVMDTPDSHLSDSARVAGALTQHANKGFAIQEEDVPNKREIPSTEISHIVAKAVATAIATNAATTQGGVSTADANSHQKNDSKVLADEGKGKKVQTSQPLNHERNESADTNSGQSSLVSGGQFYHHREGSRSDPELSHYGHDYEHYVRQMLLEEQEHHQRYYLQQLQGRAPPVESFASALAPESASLTQERVQQLQDQLHRQDEEAHQPPPIPSTQLLDLRDELDPIVAQYSQIQQRQKEHELEQQQLQQRLERQQDAAAPAPEPGPEPEQESEPERPPLKQRLRTEDEPSTSTMPKQPKPLLLPRRRNSLESLSSDSSGSFRFWGYANASRAAYDRDYYGYGGGYDAAYARPKVSRYHRAYRYPMPLPQPVPPAQFYRFPEDRDLYEQRRQEDHLRQQQQQYYGSAAAANAAASSSSSSRVHPFLAQQRSSFYQGLQQFPRPYSNEYSRHAPHAHPSMNPLVYDYGGGNYDHHRRSPPAVDPRYRSPPLLPLTGRNQYYDQRVMMAQQPSYGGAQPRIPPTYREERDRDRERNRMASRDRRDLPPGTELLFPASRYAAPFLRDYEIQQREGRRRMTQSPPPPPPPPPPLSSSSVQPTLPHESAKHGRQRKESHPPSGLAIATDPGGAGGGHDVDEDGGLGGAYRPQQPRAHHRQRPTTAPVPAAPSMPAYADDDGPYEEAIVWARASMPAAAPTSSTGATDGS</sequence>
<evidence type="ECO:0000256" key="5">
    <source>
        <dbReference type="SAM" id="MobiDB-lite"/>
    </source>
</evidence>
<dbReference type="Pfam" id="PF03619">
    <property type="entry name" value="Solute_trans_a"/>
    <property type="match status" value="1"/>
</dbReference>
<feature type="region of interest" description="Disordered" evidence="5">
    <location>
        <begin position="321"/>
        <end position="419"/>
    </location>
</feature>
<dbReference type="InterPro" id="IPR005178">
    <property type="entry name" value="Ostalpha/TMEM184C"/>
</dbReference>
<feature type="compositionally biased region" description="Basic and acidic residues" evidence="5">
    <location>
        <begin position="394"/>
        <end position="409"/>
    </location>
</feature>
<feature type="non-terminal residue" evidence="7">
    <location>
        <position position="1"/>
    </location>
</feature>
<feature type="region of interest" description="Disordered" evidence="5">
    <location>
        <begin position="961"/>
        <end position="993"/>
    </location>
</feature>
<feature type="compositionally biased region" description="Low complexity" evidence="5">
    <location>
        <begin position="1368"/>
        <end position="1377"/>
    </location>
</feature>
<feature type="compositionally biased region" description="Basic and acidic residues" evidence="5">
    <location>
        <begin position="715"/>
        <end position="724"/>
    </location>
</feature>
<feature type="compositionally biased region" description="Basic and acidic residues" evidence="5">
    <location>
        <begin position="975"/>
        <end position="984"/>
    </location>
</feature>
<evidence type="ECO:0000256" key="2">
    <source>
        <dbReference type="ARBA" id="ARBA00022692"/>
    </source>
</evidence>
<dbReference type="EMBL" id="JAIFTL010000010">
    <property type="protein sequence ID" value="KAG9327015.1"/>
    <property type="molecule type" value="Genomic_DNA"/>
</dbReference>
<feature type="transmembrane region" description="Helical" evidence="6">
    <location>
        <begin position="210"/>
        <end position="232"/>
    </location>
</feature>
<feature type="transmembrane region" description="Helical" evidence="6">
    <location>
        <begin position="45"/>
        <end position="69"/>
    </location>
</feature>
<feature type="compositionally biased region" description="Basic and acidic residues" evidence="5">
    <location>
        <begin position="1300"/>
        <end position="1321"/>
    </location>
</feature>
<feature type="compositionally biased region" description="Pro residues" evidence="5">
    <location>
        <begin position="1356"/>
        <end position="1367"/>
    </location>
</feature>